<feature type="compositionally biased region" description="Basic and acidic residues" evidence="1">
    <location>
        <begin position="300"/>
        <end position="316"/>
    </location>
</feature>
<gene>
    <name evidence="2" type="ORF">NEOLI_005317</name>
</gene>
<reference evidence="2 3" key="1">
    <citation type="submission" date="2016-04" db="EMBL/GenBank/DDBJ databases">
        <title>Evolutionary innovation and constraint leading to complex multicellularity in the Ascomycota.</title>
        <authorList>
            <person name="Cisse O."/>
            <person name="Nguyen A."/>
            <person name="Hewitt D.A."/>
            <person name="Jedd G."/>
            <person name="Stajich J.E."/>
        </authorList>
    </citation>
    <scope>NUCLEOTIDE SEQUENCE [LARGE SCALE GENOMIC DNA]</scope>
    <source>
        <strain evidence="2 3">DAH-3</strain>
    </source>
</reference>
<dbReference type="Pfam" id="PF08202">
    <property type="entry name" value="MIS13"/>
    <property type="match status" value="1"/>
</dbReference>
<dbReference type="OrthoDB" id="3364649at2759"/>
<dbReference type="PANTHER" id="PTHR14778">
    <property type="entry name" value="KINETOCHORE-ASSOCIATED PROTEIN DSN1 HOMOLOG"/>
    <property type="match status" value="1"/>
</dbReference>
<evidence type="ECO:0000313" key="2">
    <source>
        <dbReference type="EMBL" id="OLL22868.1"/>
    </source>
</evidence>
<dbReference type="AlphaFoldDB" id="A0A1U7LJQ8"/>
<name>A0A1U7LJQ8_NEOID</name>
<keyword evidence="3" id="KW-1185">Reference proteome</keyword>
<accession>A0A1U7LJQ8</accession>
<feature type="compositionally biased region" description="Basic and acidic residues" evidence="1">
    <location>
        <begin position="37"/>
        <end position="46"/>
    </location>
</feature>
<comment type="caution">
    <text evidence="2">The sequence shown here is derived from an EMBL/GenBank/DDBJ whole genome shotgun (WGS) entry which is preliminary data.</text>
</comment>
<organism evidence="2 3">
    <name type="scientific">Neolecta irregularis (strain DAH-3)</name>
    <dbReference type="NCBI Taxonomy" id="1198029"/>
    <lineage>
        <taxon>Eukaryota</taxon>
        <taxon>Fungi</taxon>
        <taxon>Dikarya</taxon>
        <taxon>Ascomycota</taxon>
        <taxon>Taphrinomycotina</taxon>
        <taxon>Neolectales</taxon>
        <taxon>Neolectaceae</taxon>
        <taxon>Neolecta</taxon>
    </lineage>
</organism>
<dbReference type="STRING" id="1198029.A0A1U7LJQ8"/>
<dbReference type="GO" id="GO:0051301">
    <property type="term" value="P:cell division"/>
    <property type="evidence" value="ECO:0007669"/>
    <property type="project" value="InterPro"/>
</dbReference>
<proteinExistence type="predicted"/>
<dbReference type="GO" id="GO:0007059">
    <property type="term" value="P:chromosome segregation"/>
    <property type="evidence" value="ECO:0007669"/>
    <property type="project" value="InterPro"/>
</dbReference>
<feature type="region of interest" description="Disordered" evidence="1">
    <location>
        <begin position="300"/>
        <end position="343"/>
    </location>
</feature>
<dbReference type="Proteomes" id="UP000186594">
    <property type="component" value="Unassembled WGS sequence"/>
</dbReference>
<evidence type="ECO:0000256" key="1">
    <source>
        <dbReference type="SAM" id="MobiDB-lite"/>
    </source>
</evidence>
<sequence>MTSPVQSATTARRRSARLSFISGDTQYMSMPPKKRKGDNETAKAAKTEGIAEDDDGFVFTRSRNMQARNQQARNQQASSSVAQSMCQTAATRHGRTPVTSKIFTFSEGAKVKAGVFDSVVPLAVGEICRNKEVRKQGRSSLGMRGKRASSMGNGFVALPHRDIGEQDFFKHISVELPGPLRMKQLLAWCGRRALDEIKGGTSGHAVSMGEGAERTRVTEAARAIGEEMLRDLVDNKIGTSWYNRRAEAGERPRPRKAHPQNVRYLQQLGECRAQLTRYCVKGGRADGRLQAEHGAWMRLLDGKETDETDETDKTDGETDGITDQTDRKETDPTDGGSSGSAERRDYLAQAGRRVETQVDRLHAALHAVDNLARVSAAYASAAVEQAAAAAEARGTRARAAAGTLGVDVWDVLKGIAR</sequence>
<dbReference type="PANTHER" id="PTHR14778:SF2">
    <property type="entry name" value="KINETOCHORE-ASSOCIATED PROTEIN DSN1 HOMOLOG"/>
    <property type="match status" value="1"/>
</dbReference>
<evidence type="ECO:0000313" key="3">
    <source>
        <dbReference type="Proteomes" id="UP000186594"/>
    </source>
</evidence>
<dbReference type="OMA" id="RAMGDKP"/>
<dbReference type="GO" id="GO:0000444">
    <property type="term" value="C:MIS12/MIND type complex"/>
    <property type="evidence" value="ECO:0007669"/>
    <property type="project" value="InterPro"/>
</dbReference>
<dbReference type="InterPro" id="IPR013218">
    <property type="entry name" value="Dsn1/Mis13"/>
</dbReference>
<protein>
    <submittedName>
        <fullName evidence="2">Kinetochore protein mis13 isoform A</fullName>
    </submittedName>
</protein>
<dbReference type="EMBL" id="LXFE01002667">
    <property type="protein sequence ID" value="OLL22868.1"/>
    <property type="molecule type" value="Genomic_DNA"/>
</dbReference>
<feature type="region of interest" description="Disordered" evidence="1">
    <location>
        <begin position="1"/>
        <end position="49"/>
    </location>
</feature>